<organism evidence="3 4">
    <name type="scientific">Cytospora chrysosperma</name>
    <name type="common">Cytospora canker fungus</name>
    <name type="synonym">Sphaeria chrysosperma</name>
    <dbReference type="NCBI Taxonomy" id="252740"/>
    <lineage>
        <taxon>Eukaryota</taxon>
        <taxon>Fungi</taxon>
        <taxon>Dikarya</taxon>
        <taxon>Ascomycota</taxon>
        <taxon>Pezizomycotina</taxon>
        <taxon>Sordariomycetes</taxon>
        <taxon>Sordariomycetidae</taxon>
        <taxon>Diaporthales</taxon>
        <taxon>Cytosporaceae</taxon>
        <taxon>Cytospora</taxon>
    </lineage>
</organism>
<keyword evidence="4" id="KW-1185">Reference proteome</keyword>
<evidence type="ECO:0000313" key="3">
    <source>
        <dbReference type="EMBL" id="ROV87286.1"/>
    </source>
</evidence>
<dbReference type="Proteomes" id="UP000284375">
    <property type="component" value="Unassembled WGS sequence"/>
</dbReference>
<feature type="compositionally biased region" description="Polar residues" evidence="1">
    <location>
        <begin position="57"/>
        <end position="70"/>
    </location>
</feature>
<evidence type="ECO:0000313" key="4">
    <source>
        <dbReference type="Proteomes" id="UP000284375"/>
    </source>
</evidence>
<feature type="region of interest" description="Disordered" evidence="1">
    <location>
        <begin position="225"/>
        <end position="262"/>
    </location>
</feature>
<sequence>MISAILITLLLLLLWPAMSFLPSIGGALARTLGLMSVEPVAAAPGHAGDESGPAASSHVSPDTQPGTQPGTFEPSPMDVIVARAMLSQGLKLPHEIALSILDFAEYWPHTSTVLDHPITVNSGRGREDQFVLRCKPLGLIKKVHHDDHYYSFTTTPALPLSEDGQHPLSQYQKWIGGPTDCLEHPCRKIVFTIQSRDQGWGGSRQDRGTYRGSWTWFEAGLERFDKNATHPKNTPEKDAADHKTSADEAGESSSLGPNEVPPDPYFPVYGMRAVHPTLEPDRPAFHHNLHPSHEWTIQKNRAAIRNSTTHRVVWSWKDDVNPLTAEQLGELGRGVATGNGDFVRNLRLGDVVTVWAKARFAGWTNHVERVKVDIYWAL</sequence>
<name>A0A423V8Y3_CYTCH</name>
<dbReference type="AlphaFoldDB" id="A0A423V8Y3"/>
<dbReference type="STRING" id="252740.A0A423V8Y3"/>
<dbReference type="OrthoDB" id="66095at2759"/>
<evidence type="ECO:0000256" key="1">
    <source>
        <dbReference type="SAM" id="MobiDB-lite"/>
    </source>
</evidence>
<accession>A0A423V8Y3</accession>
<comment type="caution">
    <text evidence="3">The sequence shown here is derived from an EMBL/GenBank/DDBJ whole genome shotgun (WGS) entry which is preliminary data.</text>
</comment>
<dbReference type="EMBL" id="LJZO01000087">
    <property type="protein sequence ID" value="ROV87286.1"/>
    <property type="molecule type" value="Genomic_DNA"/>
</dbReference>
<feature type="region of interest" description="Disordered" evidence="1">
    <location>
        <begin position="43"/>
        <end position="74"/>
    </location>
</feature>
<reference evidence="3 4" key="1">
    <citation type="submission" date="2015-09" db="EMBL/GenBank/DDBJ databases">
        <title>Host preference determinants of Valsa canker pathogens revealed by comparative genomics.</title>
        <authorList>
            <person name="Yin Z."/>
            <person name="Huang L."/>
        </authorList>
    </citation>
    <scope>NUCLEOTIDE SEQUENCE [LARGE SCALE GENOMIC DNA]</scope>
    <source>
        <strain evidence="3 4">YSFL</strain>
    </source>
</reference>
<proteinExistence type="predicted"/>
<gene>
    <name evidence="3" type="ORF">VSDG_09897</name>
</gene>
<feature type="compositionally biased region" description="Basic and acidic residues" evidence="1">
    <location>
        <begin position="225"/>
        <end position="246"/>
    </location>
</feature>
<keyword evidence="2" id="KW-0732">Signal</keyword>
<protein>
    <submittedName>
        <fullName evidence="3">Uncharacterized protein</fullName>
    </submittedName>
</protein>
<feature type="signal peptide" evidence="2">
    <location>
        <begin position="1"/>
        <end position="19"/>
    </location>
</feature>
<feature type="chain" id="PRO_5019377823" evidence="2">
    <location>
        <begin position="20"/>
        <end position="378"/>
    </location>
</feature>
<evidence type="ECO:0000256" key="2">
    <source>
        <dbReference type="SAM" id="SignalP"/>
    </source>
</evidence>